<dbReference type="Proteomes" id="UP001151760">
    <property type="component" value="Unassembled WGS sequence"/>
</dbReference>
<reference evidence="1" key="2">
    <citation type="submission" date="2022-01" db="EMBL/GenBank/DDBJ databases">
        <authorList>
            <person name="Yamashiro T."/>
            <person name="Shiraishi A."/>
            <person name="Satake H."/>
            <person name="Nakayama K."/>
        </authorList>
    </citation>
    <scope>NUCLEOTIDE SEQUENCE</scope>
</reference>
<evidence type="ECO:0000313" key="1">
    <source>
        <dbReference type="EMBL" id="GJT61264.1"/>
    </source>
</evidence>
<sequence length="183" mass="20809">MDQISSIGKPCDGKNIIEISSGKTEGHDDWNTLKYLDTTTSKDKKVKKVFTFYKVETDEISDRYIAPCFVNGLEAYDGEINLGNEENMISNEFAVKLCLDYEERCGKKLIKKELIVALRGEIYFVKFIINPEQDDVEPSVIFGRSFMRLTEGIVDFGNKTITIYPELDPFLEDSDESGKSTDD</sequence>
<comment type="caution">
    <text evidence="1">The sequence shown here is derived from an EMBL/GenBank/DDBJ whole genome shotgun (WGS) entry which is preliminary data.</text>
</comment>
<name>A0ABQ5FE01_9ASTR</name>
<dbReference type="EMBL" id="BQNB010017273">
    <property type="protein sequence ID" value="GJT61264.1"/>
    <property type="molecule type" value="Genomic_DNA"/>
</dbReference>
<evidence type="ECO:0000313" key="2">
    <source>
        <dbReference type="Proteomes" id="UP001151760"/>
    </source>
</evidence>
<accession>A0ABQ5FE01</accession>
<organism evidence="1 2">
    <name type="scientific">Tanacetum coccineum</name>
    <dbReference type="NCBI Taxonomy" id="301880"/>
    <lineage>
        <taxon>Eukaryota</taxon>
        <taxon>Viridiplantae</taxon>
        <taxon>Streptophyta</taxon>
        <taxon>Embryophyta</taxon>
        <taxon>Tracheophyta</taxon>
        <taxon>Spermatophyta</taxon>
        <taxon>Magnoliopsida</taxon>
        <taxon>eudicotyledons</taxon>
        <taxon>Gunneridae</taxon>
        <taxon>Pentapetalae</taxon>
        <taxon>asterids</taxon>
        <taxon>campanulids</taxon>
        <taxon>Asterales</taxon>
        <taxon>Asteraceae</taxon>
        <taxon>Asteroideae</taxon>
        <taxon>Anthemideae</taxon>
        <taxon>Anthemidinae</taxon>
        <taxon>Tanacetum</taxon>
    </lineage>
</organism>
<reference evidence="1" key="1">
    <citation type="journal article" date="2022" name="Int. J. Mol. Sci.">
        <title>Draft Genome of Tanacetum Coccineum: Genomic Comparison of Closely Related Tanacetum-Family Plants.</title>
        <authorList>
            <person name="Yamashiro T."/>
            <person name="Shiraishi A."/>
            <person name="Nakayama K."/>
            <person name="Satake H."/>
        </authorList>
    </citation>
    <scope>NUCLEOTIDE SEQUENCE</scope>
</reference>
<gene>
    <name evidence="1" type="ORF">Tco_1004797</name>
</gene>
<keyword evidence="2" id="KW-1185">Reference proteome</keyword>
<protein>
    <submittedName>
        <fullName evidence="1">Uncharacterized protein</fullName>
    </submittedName>
</protein>
<proteinExistence type="predicted"/>